<keyword evidence="2" id="KW-1185">Reference proteome</keyword>
<reference evidence="1" key="1">
    <citation type="submission" date="2021-06" db="EMBL/GenBank/DDBJ databases">
        <authorList>
            <person name="Kallberg Y."/>
            <person name="Tangrot J."/>
            <person name="Rosling A."/>
        </authorList>
    </citation>
    <scope>NUCLEOTIDE SEQUENCE</scope>
    <source>
        <strain evidence="1">MA461A</strain>
    </source>
</reference>
<dbReference type="EMBL" id="CAJVQC010086203">
    <property type="protein sequence ID" value="CAG8822397.1"/>
    <property type="molecule type" value="Genomic_DNA"/>
</dbReference>
<feature type="non-terminal residue" evidence="1">
    <location>
        <position position="206"/>
    </location>
</feature>
<sequence>MTRSPDKFLSKSKFILRSKSTKSIVPLASTQRTIPYPLSLDCLINIIEYLKNDRATLYSCVMVNRIWCKTSVPLLWSRPFEHQMFGKEVTILQTYISCLNFHDKAQLIDHGTQLPDMPNPTFDYPRYLRGFDSENFDRAIEDWMMMVCLAMDSDYEARVKLCNRVIGNLLFSRTNGLKVLKIDRGEIEDSCLMNIVNLNDKISEKE</sequence>
<protein>
    <submittedName>
        <fullName evidence="1">28049_t:CDS:1</fullName>
    </submittedName>
</protein>
<evidence type="ECO:0000313" key="1">
    <source>
        <dbReference type="EMBL" id="CAG8822397.1"/>
    </source>
</evidence>
<name>A0ACA9S1K2_9GLOM</name>
<accession>A0ACA9S1K2</accession>
<gene>
    <name evidence="1" type="ORF">RPERSI_LOCUS25791</name>
</gene>
<evidence type="ECO:0000313" key="2">
    <source>
        <dbReference type="Proteomes" id="UP000789920"/>
    </source>
</evidence>
<proteinExistence type="predicted"/>
<comment type="caution">
    <text evidence="1">The sequence shown here is derived from an EMBL/GenBank/DDBJ whole genome shotgun (WGS) entry which is preliminary data.</text>
</comment>
<organism evidence="1 2">
    <name type="scientific">Racocetra persica</name>
    <dbReference type="NCBI Taxonomy" id="160502"/>
    <lineage>
        <taxon>Eukaryota</taxon>
        <taxon>Fungi</taxon>
        <taxon>Fungi incertae sedis</taxon>
        <taxon>Mucoromycota</taxon>
        <taxon>Glomeromycotina</taxon>
        <taxon>Glomeromycetes</taxon>
        <taxon>Diversisporales</taxon>
        <taxon>Gigasporaceae</taxon>
        <taxon>Racocetra</taxon>
    </lineage>
</organism>
<dbReference type="Proteomes" id="UP000789920">
    <property type="component" value="Unassembled WGS sequence"/>
</dbReference>